<keyword evidence="1" id="KW-1133">Transmembrane helix</keyword>
<keyword evidence="1" id="KW-0812">Transmembrane</keyword>
<evidence type="ECO:0000313" key="4">
    <source>
        <dbReference type="Proteomes" id="UP000184509"/>
    </source>
</evidence>
<feature type="transmembrane region" description="Helical" evidence="1">
    <location>
        <begin position="433"/>
        <end position="455"/>
    </location>
</feature>
<dbReference type="PANTHER" id="PTHR34220">
    <property type="entry name" value="SENSOR HISTIDINE KINASE YPDA"/>
    <property type="match status" value="1"/>
</dbReference>
<dbReference type="GO" id="GO:0016020">
    <property type="term" value="C:membrane"/>
    <property type="evidence" value="ECO:0007669"/>
    <property type="project" value="InterPro"/>
</dbReference>
<dbReference type="STRING" id="1297750.SAMN05444405_10990"/>
<name>A0A1M5C3D8_9BACE</name>
<gene>
    <name evidence="3" type="ORF">SAMN05444405_10990</name>
</gene>
<protein>
    <submittedName>
        <fullName evidence="3">Histidine kinase</fullName>
    </submittedName>
</protein>
<reference evidence="3 4" key="1">
    <citation type="submission" date="2016-11" db="EMBL/GenBank/DDBJ databases">
        <authorList>
            <person name="Jaros S."/>
            <person name="Januszkiewicz K."/>
            <person name="Wedrychowicz H."/>
        </authorList>
    </citation>
    <scope>NUCLEOTIDE SEQUENCE [LARGE SCALE GENOMIC DNA]</scope>
    <source>
        <strain evidence="3 4">DSM 26991</strain>
    </source>
</reference>
<dbReference type="RefSeq" id="WP_073401708.1">
    <property type="nucleotide sequence ID" value="NZ_FQTV01000009.1"/>
</dbReference>
<feature type="domain" description="Signal transduction histidine kinase internal region" evidence="2">
    <location>
        <begin position="475"/>
        <end position="545"/>
    </location>
</feature>
<keyword evidence="3" id="KW-0418">Kinase</keyword>
<dbReference type="PANTHER" id="PTHR34220:SF7">
    <property type="entry name" value="SENSOR HISTIDINE KINASE YPDA"/>
    <property type="match status" value="1"/>
</dbReference>
<dbReference type="GO" id="GO:0000155">
    <property type="term" value="F:phosphorelay sensor kinase activity"/>
    <property type="evidence" value="ECO:0007669"/>
    <property type="project" value="InterPro"/>
</dbReference>
<keyword evidence="1" id="KW-0472">Membrane</keyword>
<dbReference type="EMBL" id="FQTV01000009">
    <property type="protein sequence ID" value="SHF49249.1"/>
    <property type="molecule type" value="Genomic_DNA"/>
</dbReference>
<keyword evidence="3" id="KW-0808">Transferase</keyword>
<dbReference type="SUPFAM" id="SSF81901">
    <property type="entry name" value="HCP-like"/>
    <property type="match status" value="1"/>
</dbReference>
<dbReference type="Proteomes" id="UP000184509">
    <property type="component" value="Unassembled WGS sequence"/>
</dbReference>
<dbReference type="OrthoDB" id="908907at2"/>
<evidence type="ECO:0000313" key="3">
    <source>
        <dbReference type="EMBL" id="SHF49249.1"/>
    </source>
</evidence>
<dbReference type="InterPro" id="IPR010559">
    <property type="entry name" value="Sig_transdc_His_kin_internal"/>
</dbReference>
<sequence>MNYMLQQRGSTFFICILCLFIVSCHTKNSEKTADKYAYADSLTEHFKELALEHPDLVRQKLLKVRQVIKDSINYYKVTQNISYTCFFDNKIDSALLLNNKVIHFCNKNLSDTTRLNKLETETYYNRGLYLSIISNFDSAQYYLNKAYIKAVKTKDYNTLVNICIRIAYNYISQGNYTSSAVYYKRAQETANILSDNSEAYFLIQTGLAKVYLSLNNYNQSNIYFNFAEKRYKEMPPSRQFIFASLRASYYEAIKNYKDAQRWYKEANVKTQNFKFSIYRGITECNVGSIYLLLNQSDSAKYHLDKANLFFSKSNQNINYSFYLNGLYAELALLKNDLRNAHKLLNKKYDLSKIALQYIHLYNKRLELYYEKKCDFHNAYYYRTKVDNYNDSVRRTTLSSAISELTTRYSQDTSKLKHNIILSENKADLQKMRLISILSLSLLITGAIIIGIAIHLNRKKRESRFAKQFSTIAKLRMENIRNRISPHVLFNMLNAVMPTFKQDDNLVHLFRLLAQSLRSNLIASEKMAVSLEEEIEFVKNYIEFRKNINSRKVDINWNISQNVPFDTLIPSMIIQIPIENSIKYAFREEMKDAHINIDISADNSFLYITIIDNGSGYNPGAHIGDKNSTGTGLKVIFQTIELLNQKNQEKMFFNIEDMKNFSPDLHGTRVTVIIPYKYNFEL</sequence>
<dbReference type="InterPro" id="IPR011990">
    <property type="entry name" value="TPR-like_helical_dom_sf"/>
</dbReference>
<dbReference type="Gene3D" id="1.25.40.10">
    <property type="entry name" value="Tetratricopeptide repeat domain"/>
    <property type="match status" value="1"/>
</dbReference>
<dbReference type="SUPFAM" id="SSF48452">
    <property type="entry name" value="TPR-like"/>
    <property type="match status" value="1"/>
</dbReference>
<dbReference type="Gene3D" id="3.30.565.10">
    <property type="entry name" value="Histidine kinase-like ATPase, C-terminal domain"/>
    <property type="match status" value="1"/>
</dbReference>
<keyword evidence="4" id="KW-1185">Reference proteome</keyword>
<dbReference type="InterPro" id="IPR036890">
    <property type="entry name" value="HATPase_C_sf"/>
</dbReference>
<proteinExistence type="predicted"/>
<accession>A0A1M5C3D8</accession>
<evidence type="ECO:0000259" key="2">
    <source>
        <dbReference type="Pfam" id="PF06580"/>
    </source>
</evidence>
<dbReference type="Pfam" id="PF06580">
    <property type="entry name" value="His_kinase"/>
    <property type="match status" value="1"/>
</dbReference>
<evidence type="ECO:0000256" key="1">
    <source>
        <dbReference type="SAM" id="Phobius"/>
    </source>
</evidence>
<dbReference type="SUPFAM" id="SSF55874">
    <property type="entry name" value="ATPase domain of HSP90 chaperone/DNA topoisomerase II/histidine kinase"/>
    <property type="match status" value="1"/>
</dbReference>
<dbReference type="InterPro" id="IPR050640">
    <property type="entry name" value="Bact_2-comp_sensor_kinase"/>
</dbReference>
<organism evidence="3 4">
    <name type="scientific">Bacteroides luti</name>
    <dbReference type="NCBI Taxonomy" id="1297750"/>
    <lineage>
        <taxon>Bacteria</taxon>
        <taxon>Pseudomonadati</taxon>
        <taxon>Bacteroidota</taxon>
        <taxon>Bacteroidia</taxon>
        <taxon>Bacteroidales</taxon>
        <taxon>Bacteroidaceae</taxon>
        <taxon>Bacteroides</taxon>
    </lineage>
</organism>
<dbReference type="AlphaFoldDB" id="A0A1M5C3D8"/>